<dbReference type="Proteomes" id="UP000521313">
    <property type="component" value="Unassembled WGS sequence"/>
</dbReference>
<dbReference type="InterPro" id="IPR011608">
    <property type="entry name" value="PRD"/>
</dbReference>
<evidence type="ECO:0000259" key="2">
    <source>
        <dbReference type="PROSITE" id="PS51094"/>
    </source>
</evidence>
<dbReference type="AlphaFoldDB" id="A0A7W8CYZ4"/>
<sequence>MDRSIQLLISGFERGMPVLTDRQKKVVKIIVEHDRGIYANEIAKSLKVSTRTIRNDIAGINLVLKNSQCSIQSSKRTGYFIMQENINRIKDVLKTMDALNPKQIATSSKQRKYYILGKLMNCHAKDLGEMADELYVSEQTVYKDLTGMIHHLDEKYHFYALSLENGQMILQPKEIEIRTLVYRLIKEEIYLTNRLVDIHLYQMIRDSADMEELNDIVDYISAYCRSNSIVLSDQMVFVIAWMIFFTMLRSEGGYHLERNVELFNPNEKLSQLLTSLFRDLKFNLTKSDCHLLQNYIETLGFYSNQEGVISGSEVEEIVDLFTKEMLAKYNMDFTKIPSLFENFKIHLQFTIKRLLMDYQLSNPLLKEVKVKYSFAYEITMLIVPIIHERYGLYLSEDEISFLTMYVMPFLKAQNARVKTILVSGTSQSFANMLHVWLNQEFGSRIDIVTKIPMYRLEEELESHKVDLVISDRTIDKKISVPLIEITQLPGTAERQRLESFIVKTVTVTSSEEVFHKVFNRNAVLFFDGEPSFAQIIQRCSKRLMENGNILDADAFAVATMQREQIYHTHIDHGVFFAHPLENEAVKNGVCVGVVRTDAEMAGHPIRIVFVGAHEPRIYKEMIHIYDLINKVAASSRLVGILCGMHSEGELIDYLERIVQII</sequence>
<dbReference type="Gene3D" id="1.10.10.10">
    <property type="entry name" value="Winged helix-like DNA-binding domain superfamily/Winged helix DNA-binding domain"/>
    <property type="match status" value="1"/>
</dbReference>
<dbReference type="InterPro" id="IPR036634">
    <property type="entry name" value="PRD_sf"/>
</dbReference>
<dbReference type="SUPFAM" id="SSF55804">
    <property type="entry name" value="Phoshotransferase/anion transport protein"/>
    <property type="match status" value="1"/>
</dbReference>
<dbReference type="PROSITE" id="PS51372">
    <property type="entry name" value="PRD_2"/>
    <property type="match status" value="1"/>
</dbReference>
<dbReference type="InterPro" id="IPR002178">
    <property type="entry name" value="PTS_EIIA_type-2_dom"/>
</dbReference>
<dbReference type="SUPFAM" id="SSF63520">
    <property type="entry name" value="PTS-regulatory domain, PRD"/>
    <property type="match status" value="1"/>
</dbReference>
<dbReference type="Pfam" id="PF00874">
    <property type="entry name" value="PRD"/>
    <property type="match status" value="1"/>
</dbReference>
<feature type="domain" description="PRD" evidence="3">
    <location>
        <begin position="309"/>
        <end position="416"/>
    </location>
</feature>
<protein>
    <submittedName>
        <fullName evidence="4">Transcriptional antiterminator/mannitol/fructose-specific phosphotransferase system IIA component</fullName>
    </submittedName>
</protein>
<dbReference type="InterPro" id="IPR050661">
    <property type="entry name" value="BglG_antiterminators"/>
</dbReference>
<accession>A0A7W8CYZ4</accession>
<feature type="domain" description="PTS EIIA type-2" evidence="2">
    <location>
        <begin position="516"/>
        <end position="657"/>
    </location>
</feature>
<dbReference type="EMBL" id="JACHHD010000002">
    <property type="protein sequence ID" value="MBB5184183.1"/>
    <property type="molecule type" value="Genomic_DNA"/>
</dbReference>
<reference evidence="4 5" key="1">
    <citation type="submission" date="2020-08" db="EMBL/GenBank/DDBJ databases">
        <title>Genomic Encyclopedia of Type Strains, Phase IV (KMG-IV): sequencing the most valuable type-strain genomes for metagenomic binning, comparative biology and taxonomic classification.</title>
        <authorList>
            <person name="Goeker M."/>
        </authorList>
    </citation>
    <scope>NUCLEOTIDE SEQUENCE [LARGE SCALE GENOMIC DNA]</scope>
    <source>
        <strain evidence="4 5">DSM 26963</strain>
    </source>
</reference>
<dbReference type="InterPro" id="IPR016152">
    <property type="entry name" value="PTrfase/Anion_transptr"/>
</dbReference>
<dbReference type="GO" id="GO:0016740">
    <property type="term" value="F:transferase activity"/>
    <property type="evidence" value="ECO:0007669"/>
    <property type="project" value="UniProtKB-KW"/>
</dbReference>
<organism evidence="4 5">
    <name type="scientific">Faecalicoccus acidiformans</name>
    <dbReference type="NCBI Taxonomy" id="915173"/>
    <lineage>
        <taxon>Bacteria</taxon>
        <taxon>Bacillati</taxon>
        <taxon>Bacillota</taxon>
        <taxon>Erysipelotrichia</taxon>
        <taxon>Erysipelotrichales</taxon>
        <taxon>Erysipelotrichaceae</taxon>
        <taxon>Faecalicoccus</taxon>
    </lineage>
</organism>
<comment type="caution">
    <text evidence="4">The sequence shown here is derived from an EMBL/GenBank/DDBJ whole genome shotgun (WGS) entry which is preliminary data.</text>
</comment>
<dbReference type="Gene3D" id="3.40.930.10">
    <property type="entry name" value="Mannitol-specific EII, Chain A"/>
    <property type="match status" value="1"/>
</dbReference>
<dbReference type="PANTHER" id="PTHR30185:SF13">
    <property type="entry name" value="LICABCH OPERON REGULATOR-RELATED"/>
    <property type="match status" value="1"/>
</dbReference>
<evidence type="ECO:0000313" key="5">
    <source>
        <dbReference type="Proteomes" id="UP000521313"/>
    </source>
</evidence>
<keyword evidence="4" id="KW-0808">Transferase</keyword>
<evidence type="ECO:0000313" key="4">
    <source>
        <dbReference type="EMBL" id="MBB5184183.1"/>
    </source>
</evidence>
<evidence type="ECO:0000259" key="3">
    <source>
        <dbReference type="PROSITE" id="PS51372"/>
    </source>
</evidence>
<dbReference type="Pfam" id="PF00359">
    <property type="entry name" value="PTS_EIIA_2"/>
    <property type="match status" value="1"/>
</dbReference>
<dbReference type="InterPro" id="IPR036388">
    <property type="entry name" value="WH-like_DNA-bd_sf"/>
</dbReference>
<dbReference type="Gene3D" id="3.40.50.2300">
    <property type="match status" value="1"/>
</dbReference>
<dbReference type="Pfam" id="PF08279">
    <property type="entry name" value="HTH_11"/>
    <property type="match status" value="1"/>
</dbReference>
<dbReference type="InterPro" id="IPR013196">
    <property type="entry name" value="HTH_11"/>
</dbReference>
<dbReference type="GO" id="GO:0006355">
    <property type="term" value="P:regulation of DNA-templated transcription"/>
    <property type="evidence" value="ECO:0007669"/>
    <property type="project" value="InterPro"/>
</dbReference>
<dbReference type="PROSITE" id="PS51094">
    <property type="entry name" value="PTS_EIIA_TYPE_2"/>
    <property type="match status" value="1"/>
</dbReference>
<dbReference type="RefSeq" id="WP_183373948.1">
    <property type="nucleotide sequence ID" value="NZ_JACHHD010000002.1"/>
</dbReference>
<gene>
    <name evidence="4" type="ORF">HNQ43_000218</name>
</gene>
<dbReference type="PANTHER" id="PTHR30185">
    <property type="entry name" value="CRYPTIC BETA-GLUCOSIDE BGL OPERON ANTITERMINATOR"/>
    <property type="match status" value="1"/>
</dbReference>
<proteinExistence type="predicted"/>
<dbReference type="Gene3D" id="1.10.1790.10">
    <property type="entry name" value="PRD domain"/>
    <property type="match status" value="1"/>
</dbReference>
<evidence type="ECO:0000256" key="1">
    <source>
        <dbReference type="ARBA" id="ARBA00022737"/>
    </source>
</evidence>
<name>A0A7W8CYZ4_9FIRM</name>
<keyword evidence="1" id="KW-0677">Repeat</keyword>